<gene>
    <name evidence="4" type="ORF">FD33_GL001932</name>
</gene>
<dbReference type="AlphaFoldDB" id="A0A0R1PH17"/>
<feature type="region of interest" description="Disordered" evidence="1">
    <location>
        <begin position="28"/>
        <end position="57"/>
    </location>
</feature>
<dbReference type="Proteomes" id="UP000051908">
    <property type="component" value="Unassembled WGS sequence"/>
</dbReference>
<keyword evidence="2" id="KW-0732">Signal</keyword>
<evidence type="ECO:0000313" key="5">
    <source>
        <dbReference type="Proteomes" id="UP000051908"/>
    </source>
</evidence>
<dbReference type="Gene3D" id="3.40.570.10">
    <property type="entry name" value="Extracellular Endonuclease, subunit A"/>
    <property type="match status" value="1"/>
</dbReference>
<evidence type="ECO:0000259" key="3">
    <source>
        <dbReference type="SMART" id="SM00892"/>
    </source>
</evidence>
<feature type="compositionally biased region" description="Low complexity" evidence="1">
    <location>
        <begin position="42"/>
        <end position="54"/>
    </location>
</feature>
<evidence type="ECO:0000256" key="2">
    <source>
        <dbReference type="SAM" id="SignalP"/>
    </source>
</evidence>
<dbReference type="PROSITE" id="PS51257">
    <property type="entry name" value="PROKAR_LIPOPROTEIN"/>
    <property type="match status" value="1"/>
</dbReference>
<proteinExistence type="predicted"/>
<keyword evidence="5" id="KW-1185">Reference proteome</keyword>
<dbReference type="SMART" id="SM00892">
    <property type="entry name" value="Endonuclease_NS"/>
    <property type="match status" value="1"/>
</dbReference>
<evidence type="ECO:0000256" key="1">
    <source>
        <dbReference type="SAM" id="MobiDB-lite"/>
    </source>
</evidence>
<reference evidence="4 5" key="1">
    <citation type="journal article" date="2015" name="Genome Announc.">
        <title>Expanding the biotechnology potential of lactobacilli through comparative genomics of 213 strains and associated genera.</title>
        <authorList>
            <person name="Sun Z."/>
            <person name="Harris H.M."/>
            <person name="McCann A."/>
            <person name="Guo C."/>
            <person name="Argimon S."/>
            <person name="Zhang W."/>
            <person name="Yang X."/>
            <person name="Jeffery I.B."/>
            <person name="Cooney J.C."/>
            <person name="Kagawa T.F."/>
            <person name="Liu W."/>
            <person name="Song Y."/>
            <person name="Salvetti E."/>
            <person name="Wrobel A."/>
            <person name="Rasinkangas P."/>
            <person name="Parkhill J."/>
            <person name="Rea M.C."/>
            <person name="O'Sullivan O."/>
            <person name="Ritari J."/>
            <person name="Douillard F.P."/>
            <person name="Paul Ross R."/>
            <person name="Yang R."/>
            <person name="Briner A.E."/>
            <person name="Felis G.E."/>
            <person name="de Vos W.M."/>
            <person name="Barrangou R."/>
            <person name="Klaenhammer T.R."/>
            <person name="Caufield P.W."/>
            <person name="Cui Y."/>
            <person name="Zhang H."/>
            <person name="O'Toole P.W."/>
        </authorList>
    </citation>
    <scope>NUCLEOTIDE SEQUENCE [LARGE SCALE GENOMIC DNA]</scope>
    <source>
        <strain evidence="4 5">DSM 13238</strain>
    </source>
</reference>
<sequence length="302" mass="34381">MLRGQTMKKGLLLLLLPLLLTGCSTNADTSSKQVDNQETTANKNSNVDKSSSDSTGNVTAKEISNWTYASGDKAVKILNNDRPTTIQANDFDQAHIDYGGLDNLNRTKTATAYLTRNNLGKSNTRTEQTWRPTGWHNEPKTVNGTRVIPQNRGHLIAYTMTFNLNKSGQTQQGQLGSIDNPYNLFTQTEFSNQKTMTEIEQMVRNKLAQNKKIIYQVTPIFRGNELMARGVWVQALSTDGSLKINRYLWNIQNNIVFDYATGRSTVDGTFTVPGVANNYQNKHYNNRHKNYRHYKKYRHYYH</sequence>
<evidence type="ECO:0000313" key="4">
    <source>
        <dbReference type="EMBL" id="KRL31518.1"/>
    </source>
</evidence>
<dbReference type="InterPro" id="IPR044929">
    <property type="entry name" value="DNA/RNA_non-sp_Endonuclease_sf"/>
</dbReference>
<organism evidence="4 5">
    <name type="scientific">Companilactobacillus paralimentarius DSM 13238 = JCM 10415</name>
    <dbReference type="NCBI Taxonomy" id="1122151"/>
    <lineage>
        <taxon>Bacteria</taxon>
        <taxon>Bacillati</taxon>
        <taxon>Bacillota</taxon>
        <taxon>Bacilli</taxon>
        <taxon>Lactobacillales</taxon>
        <taxon>Lactobacillaceae</taxon>
        <taxon>Companilactobacillus</taxon>
    </lineage>
</organism>
<dbReference type="InterPro" id="IPR044927">
    <property type="entry name" value="Endonuclea_NS_2"/>
</dbReference>
<protein>
    <submittedName>
        <fullName evidence="4">Extracellular cell surface DNA-entry nuclease</fullName>
    </submittedName>
</protein>
<dbReference type="EMBL" id="AZES01000041">
    <property type="protein sequence ID" value="KRL31518.1"/>
    <property type="molecule type" value="Genomic_DNA"/>
</dbReference>
<dbReference type="GO" id="GO:0046872">
    <property type="term" value="F:metal ion binding"/>
    <property type="evidence" value="ECO:0007669"/>
    <property type="project" value="InterPro"/>
</dbReference>
<dbReference type="Pfam" id="PF13930">
    <property type="entry name" value="Endonuclea_NS_2"/>
    <property type="match status" value="1"/>
</dbReference>
<dbReference type="GO" id="GO:0016787">
    <property type="term" value="F:hydrolase activity"/>
    <property type="evidence" value="ECO:0007669"/>
    <property type="project" value="InterPro"/>
</dbReference>
<feature type="chain" id="PRO_5006408987" evidence="2">
    <location>
        <begin position="28"/>
        <end position="302"/>
    </location>
</feature>
<dbReference type="GO" id="GO:0003676">
    <property type="term" value="F:nucleic acid binding"/>
    <property type="evidence" value="ECO:0007669"/>
    <property type="project" value="InterPro"/>
</dbReference>
<dbReference type="InterPro" id="IPR001604">
    <property type="entry name" value="Endo_G_ENPP1-like_dom"/>
</dbReference>
<feature type="signal peptide" evidence="2">
    <location>
        <begin position="1"/>
        <end position="27"/>
    </location>
</feature>
<comment type="caution">
    <text evidence="4">The sequence shown here is derived from an EMBL/GenBank/DDBJ whole genome shotgun (WGS) entry which is preliminary data.</text>
</comment>
<feature type="domain" description="DNA/RNA non-specific endonuclease/pyrophosphatase/phosphodiesterase" evidence="3">
    <location>
        <begin position="97"/>
        <end position="266"/>
    </location>
</feature>
<accession>A0A0R1PH17</accession>
<dbReference type="PATRIC" id="fig|1122151.5.peg.2000"/>
<name>A0A0R1PH17_9LACO</name>
<feature type="compositionally biased region" description="Polar residues" evidence="1">
    <location>
        <begin position="28"/>
        <end position="41"/>
    </location>
</feature>